<sequence>MVFLFTCLAMKNIPTKTNNAPKPKNNSGKWLLRVALVSFIFCLLSDLKVFAQQRVTYQSTESYDSLAGWQPYAIYRKKIDQYSNGRIIERLTGSAPIKASGFTMNEKIGYKYDAKGQVTEISYQFPSIYLADSFLGSRTETFQYNEAGKLTETQILVYDTSKKTYFPQNKHQYFYNASQQLIEIIRFGWDHPTQQLVELDRSQYFYNQAEQLIYQMDGNLRTDFAYDADGNESILTTRFYKSHKNYNAQKQLVLQLDSSYYAPKNKYIFHGFLENIYNAKGQLVQQTRHSESPDDGSDVPFYFNDHRFIYEYDENDSLKRETHQTGDRVFLPEPQIKWTNDGRVNYTYEVLPDNADSGFPEMFLYPNPTSGTAILTNLIEQGCAIKVDILDTKGRIVKAFTKKVTGYEQYHTQCRWELDLSNLSDGVYLVRLQNREGQYFTKKLLLHK</sequence>
<name>A0A4Q5LVR7_9BACT</name>
<proteinExistence type="predicted"/>
<dbReference type="AlphaFoldDB" id="A0A4Q5LVR7"/>
<protein>
    <submittedName>
        <fullName evidence="2">T9SS type A sorting domain-containing protein</fullName>
    </submittedName>
</protein>
<keyword evidence="3" id="KW-1185">Reference proteome</keyword>
<reference evidence="2 3" key="1">
    <citation type="submission" date="2019-02" db="EMBL/GenBank/DDBJ databases">
        <title>Bacterial novel species Emticicia sp. 17J42-9 isolated from soil.</title>
        <authorList>
            <person name="Jung H.-Y."/>
        </authorList>
    </citation>
    <scope>NUCLEOTIDE SEQUENCE [LARGE SCALE GENOMIC DNA]</scope>
    <source>
        <strain evidence="2 3">17J42-9</strain>
    </source>
</reference>
<dbReference type="Proteomes" id="UP000293162">
    <property type="component" value="Unassembled WGS sequence"/>
</dbReference>
<feature type="domain" description="Secretion system C-terminal sorting" evidence="1">
    <location>
        <begin position="364"/>
        <end position="444"/>
    </location>
</feature>
<dbReference type="EMBL" id="SEWF01000036">
    <property type="protein sequence ID" value="RYU93826.1"/>
    <property type="molecule type" value="Genomic_DNA"/>
</dbReference>
<evidence type="ECO:0000313" key="2">
    <source>
        <dbReference type="EMBL" id="RYU93826.1"/>
    </source>
</evidence>
<gene>
    <name evidence="2" type="ORF">EWM59_20105</name>
</gene>
<dbReference type="InterPro" id="IPR026444">
    <property type="entry name" value="Secre_tail"/>
</dbReference>
<dbReference type="NCBIfam" id="TIGR04183">
    <property type="entry name" value="Por_Secre_tail"/>
    <property type="match status" value="1"/>
</dbReference>
<accession>A0A4Q5LVR7</accession>
<dbReference type="OrthoDB" id="614750at2"/>
<dbReference type="Pfam" id="PF18962">
    <property type="entry name" value="Por_Secre_tail"/>
    <property type="match status" value="1"/>
</dbReference>
<evidence type="ECO:0000313" key="3">
    <source>
        <dbReference type="Proteomes" id="UP000293162"/>
    </source>
</evidence>
<comment type="caution">
    <text evidence="2">The sequence shown here is derived from an EMBL/GenBank/DDBJ whole genome shotgun (WGS) entry which is preliminary data.</text>
</comment>
<evidence type="ECO:0000259" key="1">
    <source>
        <dbReference type="Pfam" id="PF18962"/>
    </source>
</evidence>
<dbReference type="Gene3D" id="2.180.10.10">
    <property type="entry name" value="RHS repeat-associated core"/>
    <property type="match status" value="1"/>
</dbReference>
<organism evidence="2 3">
    <name type="scientific">Emticicia agri</name>
    <dbReference type="NCBI Taxonomy" id="2492393"/>
    <lineage>
        <taxon>Bacteria</taxon>
        <taxon>Pseudomonadati</taxon>
        <taxon>Bacteroidota</taxon>
        <taxon>Cytophagia</taxon>
        <taxon>Cytophagales</taxon>
        <taxon>Leadbetterellaceae</taxon>
        <taxon>Emticicia</taxon>
    </lineage>
</organism>